<keyword evidence="5" id="KW-1185">Reference proteome</keyword>
<dbReference type="GO" id="GO:0005975">
    <property type="term" value="P:carbohydrate metabolic process"/>
    <property type="evidence" value="ECO:0007669"/>
    <property type="project" value="InterPro"/>
</dbReference>
<dbReference type="STRING" id="226505.SAMN05444394_1549"/>
<gene>
    <name evidence="4" type="ORF">SAMN05444394_1549</name>
</gene>
<evidence type="ECO:0000256" key="1">
    <source>
        <dbReference type="ARBA" id="ARBA00001913"/>
    </source>
</evidence>
<evidence type="ECO:0000256" key="2">
    <source>
        <dbReference type="ARBA" id="ARBA00011245"/>
    </source>
</evidence>
<dbReference type="Proteomes" id="UP000185221">
    <property type="component" value="Unassembled WGS sequence"/>
</dbReference>
<dbReference type="InterPro" id="IPR011013">
    <property type="entry name" value="Gal_mutarotase_sf_dom"/>
</dbReference>
<proteinExistence type="predicted"/>
<dbReference type="GO" id="GO:0016853">
    <property type="term" value="F:isomerase activity"/>
    <property type="evidence" value="ECO:0007669"/>
    <property type="project" value="InterPro"/>
</dbReference>
<dbReference type="GO" id="GO:0030246">
    <property type="term" value="F:carbohydrate binding"/>
    <property type="evidence" value="ECO:0007669"/>
    <property type="project" value="InterPro"/>
</dbReference>
<dbReference type="OrthoDB" id="9795355at2"/>
<comment type="subunit">
    <text evidence="2">Monomer.</text>
</comment>
<dbReference type="SUPFAM" id="SSF74650">
    <property type="entry name" value="Galactose mutarotase-like"/>
    <property type="match status" value="1"/>
</dbReference>
<dbReference type="Gene3D" id="2.70.98.10">
    <property type="match status" value="1"/>
</dbReference>
<dbReference type="AlphaFoldDB" id="A0A1N6DZ90"/>
<evidence type="ECO:0000313" key="4">
    <source>
        <dbReference type="EMBL" id="SIN76027.1"/>
    </source>
</evidence>
<dbReference type="InterPro" id="IPR008183">
    <property type="entry name" value="Aldose_1/G6P_1-epimerase"/>
</dbReference>
<dbReference type="InterPro" id="IPR014718">
    <property type="entry name" value="GH-type_carb-bd"/>
</dbReference>
<dbReference type="InterPro" id="IPR037481">
    <property type="entry name" value="LacX"/>
</dbReference>
<protein>
    <submittedName>
        <fullName evidence="4">Galactose mutarotase</fullName>
    </submittedName>
</protein>
<keyword evidence="3" id="KW-0106">Calcium</keyword>
<dbReference type="CDD" id="cd09024">
    <property type="entry name" value="Aldose_epim_lacX"/>
    <property type="match status" value="1"/>
</dbReference>
<evidence type="ECO:0000256" key="3">
    <source>
        <dbReference type="ARBA" id="ARBA00022837"/>
    </source>
</evidence>
<dbReference type="RefSeq" id="WP_074224254.1">
    <property type="nucleotide sequence ID" value="NZ_FSRC01000001.1"/>
</dbReference>
<organism evidence="4 5">
    <name type="scientific">Algoriphagus halophilus</name>
    <dbReference type="NCBI Taxonomy" id="226505"/>
    <lineage>
        <taxon>Bacteria</taxon>
        <taxon>Pseudomonadati</taxon>
        <taxon>Bacteroidota</taxon>
        <taxon>Cytophagia</taxon>
        <taxon>Cytophagales</taxon>
        <taxon>Cyclobacteriaceae</taxon>
        <taxon>Algoriphagus</taxon>
    </lineage>
</organism>
<name>A0A1N6DZ90_9BACT</name>
<dbReference type="Pfam" id="PF01263">
    <property type="entry name" value="Aldose_epim"/>
    <property type="match status" value="1"/>
</dbReference>
<evidence type="ECO:0000313" key="5">
    <source>
        <dbReference type="Proteomes" id="UP000185221"/>
    </source>
</evidence>
<sequence>MLFTIESDQLIVQINSKGMEMSSIRSKISNLEYLWQGDPQYWTGQAPILFPIIGALKDGKTMFQGKEYALPKHGFIRNSELGKLVKQEKDRLVFRVTSSTETLAYYPFHFALEVTFQLTGNCLEVKHLVKNTGEQDMYYSLGGHPAFACPIHTGAKYDEYAIEFPEVEQDHTWLIQSNGLIGSEGDQILNNTNLIPLHEHIFDADALIFKQLKSKKASLVHQKHGPVLEVEFEDFDYLGIWAKPGAPFVCIEPWLGIADSVNASGNMEDKEGIRRLSPQNSEIKSYQIRILGELY</sequence>
<accession>A0A1N6DZ90</accession>
<dbReference type="EMBL" id="FSRC01000001">
    <property type="protein sequence ID" value="SIN76027.1"/>
    <property type="molecule type" value="Genomic_DNA"/>
</dbReference>
<reference evidence="5" key="1">
    <citation type="submission" date="2016-11" db="EMBL/GenBank/DDBJ databases">
        <authorList>
            <person name="Varghese N."/>
            <person name="Submissions S."/>
        </authorList>
    </citation>
    <scope>NUCLEOTIDE SEQUENCE [LARGE SCALE GENOMIC DNA]</scope>
    <source>
        <strain evidence="5">DSM 15292</strain>
    </source>
</reference>
<comment type="cofactor">
    <cofactor evidence="1">
        <name>Ca(2+)</name>
        <dbReference type="ChEBI" id="CHEBI:29108"/>
    </cofactor>
</comment>